<reference evidence="10" key="1">
    <citation type="journal article" date="2015" name="Nature">
        <title>Complex archaea that bridge the gap between prokaryotes and eukaryotes.</title>
        <authorList>
            <person name="Spang A."/>
            <person name="Saw J.H."/>
            <person name="Jorgensen S.L."/>
            <person name="Zaremba-Niedzwiedzka K."/>
            <person name="Martijn J."/>
            <person name="Lind A.E."/>
            <person name="van Eijk R."/>
            <person name="Schleper C."/>
            <person name="Guy L."/>
            <person name="Ettema T.J."/>
        </authorList>
    </citation>
    <scope>NUCLEOTIDE SEQUENCE</scope>
</reference>
<gene>
    <name evidence="10" type="ORF">LCGC14_0755160</name>
</gene>
<evidence type="ECO:0000256" key="1">
    <source>
        <dbReference type="ARBA" id="ARBA00004229"/>
    </source>
</evidence>
<keyword evidence="2" id="KW-0150">Chloroplast</keyword>
<dbReference type="PANTHER" id="PTHR42960:SF1">
    <property type="entry name" value="YCF46 PROTEIN"/>
    <property type="match status" value="1"/>
</dbReference>
<protein>
    <recommendedName>
        <fullName evidence="7">Uncharacterized AAA domain-containing protein ycf46</fullName>
    </recommendedName>
</protein>
<evidence type="ECO:0000256" key="7">
    <source>
        <dbReference type="ARBA" id="ARBA00040480"/>
    </source>
</evidence>
<evidence type="ECO:0000256" key="6">
    <source>
        <dbReference type="ARBA" id="ARBA00038088"/>
    </source>
</evidence>
<keyword evidence="5" id="KW-0067">ATP-binding</keyword>
<dbReference type="GO" id="GO:0005524">
    <property type="term" value="F:ATP binding"/>
    <property type="evidence" value="ECO:0007669"/>
    <property type="project" value="UniProtKB-KW"/>
</dbReference>
<evidence type="ECO:0000313" key="10">
    <source>
        <dbReference type="EMBL" id="KKN38277.1"/>
    </source>
</evidence>
<comment type="similarity">
    <text evidence="6">Belongs to the AAA ATPase family. Highly divergent.</text>
</comment>
<name>A0A0F9QMR6_9ZZZZ</name>
<dbReference type="InterPro" id="IPR003593">
    <property type="entry name" value="AAA+_ATPase"/>
</dbReference>
<proteinExistence type="inferred from homology"/>
<evidence type="ECO:0000259" key="9">
    <source>
        <dbReference type="SMART" id="SM00382"/>
    </source>
</evidence>
<dbReference type="Gene3D" id="3.40.50.300">
    <property type="entry name" value="P-loop containing nucleotide triphosphate hydrolases"/>
    <property type="match status" value="1"/>
</dbReference>
<dbReference type="GO" id="GO:0016887">
    <property type="term" value="F:ATP hydrolysis activity"/>
    <property type="evidence" value="ECO:0007669"/>
    <property type="project" value="InterPro"/>
</dbReference>
<dbReference type="SMART" id="SM00382">
    <property type="entry name" value="AAA"/>
    <property type="match status" value="1"/>
</dbReference>
<dbReference type="InterPro" id="IPR027417">
    <property type="entry name" value="P-loop_NTPase"/>
</dbReference>
<dbReference type="EMBL" id="LAZR01001841">
    <property type="protein sequence ID" value="KKN38277.1"/>
    <property type="molecule type" value="Genomic_DNA"/>
</dbReference>
<dbReference type="GO" id="GO:0009507">
    <property type="term" value="C:chloroplast"/>
    <property type="evidence" value="ECO:0007669"/>
    <property type="project" value="UniProtKB-SubCell"/>
</dbReference>
<evidence type="ECO:0000256" key="8">
    <source>
        <dbReference type="SAM" id="MobiDB-lite"/>
    </source>
</evidence>
<feature type="domain" description="AAA+ ATPase" evidence="9">
    <location>
        <begin position="276"/>
        <end position="422"/>
    </location>
</feature>
<dbReference type="AlphaFoldDB" id="A0A0F9QMR6"/>
<dbReference type="Gene3D" id="1.10.8.60">
    <property type="match status" value="1"/>
</dbReference>
<organism evidence="10">
    <name type="scientific">marine sediment metagenome</name>
    <dbReference type="NCBI Taxonomy" id="412755"/>
    <lineage>
        <taxon>unclassified sequences</taxon>
        <taxon>metagenomes</taxon>
        <taxon>ecological metagenomes</taxon>
    </lineage>
</organism>
<dbReference type="SUPFAM" id="SSF52540">
    <property type="entry name" value="P-loop containing nucleoside triphosphate hydrolases"/>
    <property type="match status" value="1"/>
</dbReference>
<evidence type="ECO:0000256" key="2">
    <source>
        <dbReference type="ARBA" id="ARBA00022528"/>
    </source>
</evidence>
<evidence type="ECO:0000256" key="3">
    <source>
        <dbReference type="ARBA" id="ARBA00022640"/>
    </source>
</evidence>
<comment type="subcellular location">
    <subcellularLocation>
        <location evidence="1">Plastid</location>
        <location evidence="1">Chloroplast</location>
    </subcellularLocation>
</comment>
<dbReference type="Pfam" id="PF00004">
    <property type="entry name" value="AAA"/>
    <property type="match status" value="1"/>
</dbReference>
<dbReference type="PANTHER" id="PTHR42960">
    <property type="entry name" value="YCF46 PROTEIN"/>
    <property type="match status" value="1"/>
</dbReference>
<dbReference type="InterPro" id="IPR003959">
    <property type="entry name" value="ATPase_AAA_core"/>
</dbReference>
<dbReference type="InterPro" id="IPR052381">
    <property type="entry name" value="AAA_domain_protein"/>
</dbReference>
<sequence>MTNFTEELTAKMASKSGVVHIVEEDEYRLQTKCHQAAISQGYGCYRWTFTDGLVPISDDIKLEELELQQLAGLVDPVNGLLQAIKAWDKDPAVIVAYDLLTMVNRLPSLPAASRLIKDITEVMKQRDQQGQVQLVLCDAESPQLATPLQRMQMELPDRDEMNIIVDQILAALPEGLEAAIEEAAQNRDRILNSLAGLPAYQASNAISESIVRTGIVDASLLKDFKKELVSAKGITWIDADERGFDAIGGLTPLKNWLTMIYVAFNPEIASEYNLEPPKGVVVAGSPGSGKSALVRALGSSGVWDMPILKLDVGATRGKFQGQSEQGWNDAILACEAAAPAILWLDELEKGFEGAAASGETDGGTGARVLQSFLTWLQDRNQSGSDQTKSVFVYATANKPDRLPPEMLRAGRFDAQFWVDFPGKSERRGIIDVYCRKYDKAVDIDKDVLLKASRDCSGAEIEAAFRQAAISAMTAKLPMRTDDIKIALENVTRVKRTFKVEGALKAWKEAAQRANDPEEATVTTAPKVRRLSSLK</sequence>
<evidence type="ECO:0000256" key="4">
    <source>
        <dbReference type="ARBA" id="ARBA00022741"/>
    </source>
</evidence>
<comment type="caution">
    <text evidence="10">The sequence shown here is derived from an EMBL/GenBank/DDBJ whole genome shotgun (WGS) entry which is preliminary data.</text>
</comment>
<keyword evidence="3" id="KW-0934">Plastid</keyword>
<evidence type="ECO:0000256" key="5">
    <source>
        <dbReference type="ARBA" id="ARBA00022840"/>
    </source>
</evidence>
<accession>A0A0F9QMR6</accession>
<feature type="region of interest" description="Disordered" evidence="8">
    <location>
        <begin position="513"/>
        <end position="534"/>
    </location>
</feature>
<keyword evidence="4" id="KW-0547">Nucleotide-binding</keyword>